<evidence type="ECO:0000256" key="3">
    <source>
        <dbReference type="ARBA" id="ARBA00011738"/>
    </source>
</evidence>
<keyword evidence="20" id="KW-1185">Reference proteome</keyword>
<evidence type="ECO:0000256" key="16">
    <source>
        <dbReference type="PIRSR" id="PIRSR605856-50"/>
    </source>
</evidence>
<sequence>MRYDSPLEAVGNTPLVRLPRLSPSAEVSVWAKLEDRNPTGSIKDRPALHMIEQAEKDGRLTDGCTILEPTSGNTGISLAMAARLKGYRIVCVMPENTSEERRQLLAMWGAEIIPSPAAGGSNTAVRVAKELSAEHPDWVMLYQYGNPDNSGAHYAGTGPEILADLPSVTHFVAGLGTTGTLMGAGRYLREHRPDIQIIAAEPRYDDLVYGLRNLDEGFVPELYDESVLTGRFSVGSEDAVTRTRELLAQEGIFAGVSTGAALHAALGVARRAQRAGETADIVFVVADGGWKYLSTGIYTAPTTEAAVESLQGQLWA</sequence>
<reference evidence="19 20" key="1">
    <citation type="submission" date="2018-07" db="EMBL/GenBank/DDBJ databases">
        <title>Draft genome of the type strain Streptomyces armeniacus ATCC 15676.</title>
        <authorList>
            <person name="Labana P."/>
            <person name="Gosse J.T."/>
            <person name="Boddy C.N."/>
        </authorList>
    </citation>
    <scope>NUCLEOTIDE SEQUENCE [LARGE SCALE GENOMIC DNA]</scope>
    <source>
        <strain evidence="19 20">ATCC 15676</strain>
    </source>
</reference>
<dbReference type="KEGG" id="sarm:DVA86_32090"/>
<keyword evidence="6 16" id="KW-0663">Pyridoxal phosphate</keyword>
<evidence type="ECO:0000256" key="1">
    <source>
        <dbReference type="ARBA" id="ARBA00001933"/>
    </source>
</evidence>
<proteinExistence type="inferred from homology"/>
<comment type="pathway">
    <text evidence="8">Amino-acid biosynthesis.</text>
</comment>
<dbReference type="Pfam" id="PF00291">
    <property type="entry name" value="PALP"/>
    <property type="match status" value="1"/>
</dbReference>
<dbReference type="FunFam" id="3.40.50.1100:FF:000023">
    <property type="entry name" value="Cysteine synthase"/>
    <property type="match status" value="1"/>
</dbReference>
<comment type="subunit">
    <text evidence="3">Homodimer.</text>
</comment>
<feature type="domain" description="Tryptophan synthase beta chain-like PALP" evidence="18">
    <location>
        <begin position="9"/>
        <end position="287"/>
    </location>
</feature>
<dbReference type="NCBIfam" id="TIGR01136">
    <property type="entry name" value="cysKM"/>
    <property type="match status" value="1"/>
</dbReference>
<evidence type="ECO:0000256" key="2">
    <source>
        <dbReference type="ARBA" id="ARBA00007103"/>
    </source>
</evidence>
<evidence type="ECO:0000256" key="17">
    <source>
        <dbReference type="PIRSR" id="PIRSR605856-51"/>
    </source>
</evidence>
<evidence type="ECO:0000256" key="4">
    <source>
        <dbReference type="ARBA" id="ARBA00022605"/>
    </source>
</evidence>
<protein>
    <recommendedName>
        <fullName evidence="11">O-phosphoserine sulfhydrylase</fullName>
        <ecNumber evidence="10">2.5.1.113</ecNumber>
    </recommendedName>
    <alternativeName>
        <fullName evidence="13">CysO-thiocarboxylate-dependent cysteine synthase</fullName>
    </alternativeName>
    <alternativeName>
        <fullName evidence="14">Cysteine synthase B</fullName>
    </alternativeName>
    <alternativeName>
        <fullName evidence="12">O-phosphoserine-specific cysteine synthase</fullName>
    </alternativeName>
    <alternativeName>
        <fullName evidence="15">[CysO sulfur-carrier protein]-thiocarboxylate-dependent cysteine synthase</fullName>
    </alternativeName>
</protein>
<dbReference type="PROSITE" id="PS00901">
    <property type="entry name" value="CYS_SYNTHASE"/>
    <property type="match status" value="1"/>
</dbReference>
<gene>
    <name evidence="19" type="ORF">DVA86_32090</name>
</gene>
<keyword evidence="7" id="KW-0198">Cysteine biosynthesis</keyword>
<evidence type="ECO:0000256" key="11">
    <source>
        <dbReference type="ARBA" id="ARBA00067947"/>
    </source>
</evidence>
<evidence type="ECO:0000256" key="7">
    <source>
        <dbReference type="ARBA" id="ARBA00023192"/>
    </source>
</evidence>
<dbReference type="EC" id="2.5.1.113" evidence="10"/>
<accession>A0A345XY14</accession>
<dbReference type="InterPro" id="IPR001216">
    <property type="entry name" value="P-phosphate_BS"/>
</dbReference>
<dbReference type="InterPro" id="IPR050214">
    <property type="entry name" value="Cys_Synth/Cystath_Beta-Synth"/>
</dbReference>
<dbReference type="EMBL" id="CP031320">
    <property type="protein sequence ID" value="AXK36530.1"/>
    <property type="molecule type" value="Genomic_DNA"/>
</dbReference>
<dbReference type="SUPFAM" id="SSF53686">
    <property type="entry name" value="Tryptophan synthase beta subunit-like PLP-dependent enzymes"/>
    <property type="match status" value="1"/>
</dbReference>
<dbReference type="PANTHER" id="PTHR10314">
    <property type="entry name" value="CYSTATHIONINE BETA-SYNTHASE"/>
    <property type="match status" value="1"/>
</dbReference>
<dbReference type="Gene3D" id="3.40.50.1100">
    <property type="match status" value="2"/>
</dbReference>
<evidence type="ECO:0000256" key="8">
    <source>
        <dbReference type="ARBA" id="ARBA00029440"/>
    </source>
</evidence>
<dbReference type="InterPro" id="IPR036052">
    <property type="entry name" value="TrpB-like_PALP_sf"/>
</dbReference>
<evidence type="ECO:0000256" key="9">
    <source>
        <dbReference type="ARBA" id="ARBA00051675"/>
    </source>
</evidence>
<evidence type="ECO:0000256" key="12">
    <source>
        <dbReference type="ARBA" id="ARBA00076364"/>
    </source>
</evidence>
<organism evidence="19 20">
    <name type="scientific">Streptomyces armeniacus</name>
    <dbReference type="NCBI Taxonomy" id="83291"/>
    <lineage>
        <taxon>Bacteria</taxon>
        <taxon>Bacillati</taxon>
        <taxon>Actinomycetota</taxon>
        <taxon>Actinomycetes</taxon>
        <taxon>Kitasatosporales</taxon>
        <taxon>Streptomycetaceae</taxon>
        <taxon>Streptomyces</taxon>
    </lineage>
</organism>
<feature type="binding site" evidence="16">
    <location>
        <begin position="176"/>
        <end position="180"/>
    </location>
    <ligand>
        <name>pyridoxal 5'-phosphate</name>
        <dbReference type="ChEBI" id="CHEBI:597326"/>
    </ligand>
</feature>
<evidence type="ECO:0000256" key="5">
    <source>
        <dbReference type="ARBA" id="ARBA00022679"/>
    </source>
</evidence>
<evidence type="ECO:0000313" key="20">
    <source>
        <dbReference type="Proteomes" id="UP000254425"/>
    </source>
</evidence>
<feature type="binding site" evidence="16">
    <location>
        <position position="73"/>
    </location>
    <ligand>
        <name>pyridoxal 5'-phosphate</name>
        <dbReference type="ChEBI" id="CHEBI:597326"/>
    </ligand>
</feature>
<evidence type="ECO:0000259" key="18">
    <source>
        <dbReference type="Pfam" id="PF00291"/>
    </source>
</evidence>
<dbReference type="InterPro" id="IPR001926">
    <property type="entry name" value="TrpB-like_PALP"/>
</dbReference>
<dbReference type="AlphaFoldDB" id="A0A345XY14"/>
<feature type="modified residue" description="N6-(pyridoxal phosphate)lysine" evidence="17">
    <location>
        <position position="43"/>
    </location>
</feature>
<comment type="catalytic activity">
    <reaction evidence="9">
        <text>[CysO sulfur-carrier protein]-C-terminal-Gly-aminoethanethioate + O-phospho-L-serine + H(+) = [CysO sulfur-carrier protein]-Gly-NH-CH2-C(O)-S-L-Cys + phosphate</text>
        <dbReference type="Rhea" id="RHEA:48740"/>
        <dbReference type="Rhea" id="RHEA-COMP:12207"/>
        <dbReference type="Rhea" id="RHEA-COMP:19917"/>
        <dbReference type="ChEBI" id="CHEBI:15378"/>
        <dbReference type="ChEBI" id="CHEBI:43474"/>
        <dbReference type="ChEBI" id="CHEBI:57524"/>
        <dbReference type="ChEBI" id="CHEBI:90783"/>
        <dbReference type="ChEBI" id="CHEBI:232372"/>
        <dbReference type="EC" id="2.5.1.113"/>
    </reaction>
</comment>
<dbReference type="InterPro" id="IPR005856">
    <property type="entry name" value="Cys_synth"/>
</dbReference>
<feature type="binding site" evidence="16">
    <location>
        <position position="257"/>
    </location>
    <ligand>
        <name>pyridoxal 5'-phosphate</name>
        <dbReference type="ChEBI" id="CHEBI:597326"/>
    </ligand>
</feature>
<evidence type="ECO:0000313" key="19">
    <source>
        <dbReference type="EMBL" id="AXK36530.1"/>
    </source>
</evidence>
<dbReference type="RefSeq" id="WP_208883502.1">
    <property type="nucleotide sequence ID" value="NZ_CP031320.1"/>
</dbReference>
<evidence type="ECO:0000256" key="15">
    <source>
        <dbReference type="ARBA" id="ARBA00082112"/>
    </source>
</evidence>
<comment type="cofactor">
    <cofactor evidence="1 16">
        <name>pyridoxal 5'-phosphate</name>
        <dbReference type="ChEBI" id="CHEBI:597326"/>
    </cofactor>
</comment>
<evidence type="ECO:0000256" key="14">
    <source>
        <dbReference type="ARBA" id="ARBA00079480"/>
    </source>
</evidence>
<evidence type="ECO:0000256" key="6">
    <source>
        <dbReference type="ARBA" id="ARBA00022898"/>
    </source>
</evidence>
<name>A0A345XY14_9ACTN</name>
<dbReference type="Proteomes" id="UP000254425">
    <property type="component" value="Chromosome"/>
</dbReference>
<dbReference type="CDD" id="cd01561">
    <property type="entry name" value="CBS_like"/>
    <property type="match status" value="1"/>
</dbReference>
<comment type="similarity">
    <text evidence="2">Belongs to the cysteine synthase/cystathionine beta-synthase family.</text>
</comment>
<evidence type="ECO:0000256" key="10">
    <source>
        <dbReference type="ARBA" id="ARBA00066837"/>
    </source>
</evidence>
<keyword evidence="5 19" id="KW-0808">Transferase</keyword>
<dbReference type="GO" id="GO:0004124">
    <property type="term" value="F:cysteine synthase activity"/>
    <property type="evidence" value="ECO:0007669"/>
    <property type="project" value="InterPro"/>
</dbReference>
<evidence type="ECO:0000256" key="13">
    <source>
        <dbReference type="ARBA" id="ARBA00076366"/>
    </source>
</evidence>
<dbReference type="GO" id="GO:0006535">
    <property type="term" value="P:cysteine biosynthetic process from serine"/>
    <property type="evidence" value="ECO:0007669"/>
    <property type="project" value="InterPro"/>
</dbReference>
<keyword evidence="4" id="KW-0028">Amino-acid biosynthesis</keyword>